<dbReference type="STRING" id="1432656.X802_05880"/>
<evidence type="ECO:0000259" key="3">
    <source>
        <dbReference type="Pfam" id="PF01656"/>
    </source>
</evidence>
<dbReference type="GO" id="GO:0005829">
    <property type="term" value="C:cytosol"/>
    <property type="evidence" value="ECO:0007669"/>
    <property type="project" value="TreeGrafter"/>
</dbReference>
<dbReference type="InterPro" id="IPR014433">
    <property type="entry name" value="CooC"/>
</dbReference>
<dbReference type="Proteomes" id="UP000062043">
    <property type="component" value="Chromosome"/>
</dbReference>
<dbReference type="GO" id="GO:0009898">
    <property type="term" value="C:cytoplasmic side of plasma membrane"/>
    <property type="evidence" value="ECO:0007669"/>
    <property type="project" value="TreeGrafter"/>
</dbReference>
<dbReference type="PATRIC" id="fig|1432656.3.peg.1143"/>
<accession>A0A0X1KKI1</accession>
<protein>
    <submittedName>
        <fullName evidence="4">Endopeptidase ClpB</fullName>
    </submittedName>
</protein>
<keyword evidence="2" id="KW-0067">ATP-binding</keyword>
<dbReference type="EMBL" id="CP007140">
    <property type="protein sequence ID" value="AJC71740.1"/>
    <property type="molecule type" value="Genomic_DNA"/>
</dbReference>
<keyword evidence="1" id="KW-0547">Nucleotide-binding</keyword>
<dbReference type="RefSeq" id="WP_062371756.1">
    <property type="nucleotide sequence ID" value="NZ_CP007140.1"/>
</dbReference>
<dbReference type="GO" id="GO:0005524">
    <property type="term" value="F:ATP binding"/>
    <property type="evidence" value="ECO:0007669"/>
    <property type="project" value="UniProtKB-KW"/>
</dbReference>
<evidence type="ECO:0000256" key="1">
    <source>
        <dbReference type="ARBA" id="ARBA00022741"/>
    </source>
</evidence>
<dbReference type="PANTHER" id="PTHR43384:SF6">
    <property type="entry name" value="SEPTUM SITE-DETERMINING PROTEIN MIND HOMOLOG, CHLOROPLASTIC"/>
    <property type="match status" value="1"/>
</dbReference>
<evidence type="ECO:0000256" key="2">
    <source>
        <dbReference type="ARBA" id="ARBA00022840"/>
    </source>
</evidence>
<gene>
    <name evidence="4" type="ORF">X802_05880</name>
</gene>
<organism evidence="4 5">
    <name type="scientific">Thermococcus guaymasensis DSM 11113</name>
    <dbReference type="NCBI Taxonomy" id="1432656"/>
    <lineage>
        <taxon>Archaea</taxon>
        <taxon>Methanobacteriati</taxon>
        <taxon>Methanobacteriota</taxon>
        <taxon>Thermococci</taxon>
        <taxon>Thermococcales</taxon>
        <taxon>Thermococcaceae</taxon>
        <taxon>Thermococcus</taxon>
    </lineage>
</organism>
<dbReference type="AlphaFoldDB" id="A0A0X1KKI1"/>
<dbReference type="InterPro" id="IPR027417">
    <property type="entry name" value="P-loop_NTPase"/>
</dbReference>
<dbReference type="GO" id="GO:0016887">
    <property type="term" value="F:ATP hydrolysis activity"/>
    <property type="evidence" value="ECO:0007669"/>
    <property type="project" value="TreeGrafter"/>
</dbReference>
<sequence>MKILVAGKGGVGKTTVSALLAHILADEGYSVLCLDADSVPNLAQSLGVPYEKALEIVPLSRNEDLAEERTGARPGSGWGVIFSLTPKVDDLADKYGIRIRPNLSLVVVGSIEQPKEGCMCPSIALARAFLTHVLLKEKDIVIVDSEAGAEVFGRGLAEKFDIMICVAEPTLKSLMIAKKLLRMGRELNISKLLLVMNKVRDTVEASQLYGKVFSDEPIPYCMIRYDENVVKADNSGLGVDSIPRDSTVYQDAMSLARRILSLKRRSKVG</sequence>
<dbReference type="InterPro" id="IPR050625">
    <property type="entry name" value="ParA/MinD_ATPase"/>
</dbReference>
<dbReference type="GeneID" id="27135185"/>
<dbReference type="Pfam" id="PF01656">
    <property type="entry name" value="CbiA"/>
    <property type="match status" value="1"/>
</dbReference>
<dbReference type="Gene3D" id="3.40.50.300">
    <property type="entry name" value="P-loop containing nucleotide triphosphate hydrolases"/>
    <property type="match status" value="1"/>
</dbReference>
<dbReference type="KEGG" id="tgy:X802_05880"/>
<name>A0A0X1KKI1_9EURY</name>
<dbReference type="InterPro" id="IPR002586">
    <property type="entry name" value="CobQ/CobB/MinD/ParA_Nub-bd_dom"/>
</dbReference>
<reference evidence="4 5" key="1">
    <citation type="submission" date="2014-01" db="EMBL/GenBank/DDBJ databases">
        <title>Genome sequencing of Thermococcus guaymasensis.</title>
        <authorList>
            <person name="Zhang X."/>
            <person name="Alvare G."/>
            <person name="Fristensky B."/>
            <person name="Chen L."/>
            <person name="Suen T."/>
            <person name="Chen Q."/>
            <person name="Ma K."/>
        </authorList>
    </citation>
    <scope>NUCLEOTIDE SEQUENCE [LARGE SCALE GENOMIC DNA]</scope>
    <source>
        <strain evidence="4 5">DSM 11113</strain>
    </source>
</reference>
<dbReference type="PANTHER" id="PTHR43384">
    <property type="entry name" value="SEPTUM SITE-DETERMINING PROTEIN MIND HOMOLOG, CHLOROPLASTIC-RELATED"/>
    <property type="match status" value="1"/>
</dbReference>
<dbReference type="PIRSF" id="PIRSF005647">
    <property type="entry name" value="CooC"/>
    <property type="match status" value="1"/>
</dbReference>
<dbReference type="OrthoDB" id="31168at2157"/>
<evidence type="ECO:0000313" key="4">
    <source>
        <dbReference type="EMBL" id="AJC71740.1"/>
    </source>
</evidence>
<keyword evidence="5" id="KW-1185">Reference proteome</keyword>
<dbReference type="GO" id="GO:0051782">
    <property type="term" value="P:negative regulation of cell division"/>
    <property type="evidence" value="ECO:0007669"/>
    <property type="project" value="TreeGrafter"/>
</dbReference>
<proteinExistence type="predicted"/>
<evidence type="ECO:0000313" key="5">
    <source>
        <dbReference type="Proteomes" id="UP000062043"/>
    </source>
</evidence>
<feature type="domain" description="CobQ/CobB/MinD/ParA nucleotide binding" evidence="3">
    <location>
        <begin position="3"/>
        <end position="237"/>
    </location>
</feature>
<dbReference type="SUPFAM" id="SSF52540">
    <property type="entry name" value="P-loop containing nucleoside triphosphate hydrolases"/>
    <property type="match status" value="1"/>
</dbReference>